<dbReference type="OrthoDB" id="5321461at2759"/>
<evidence type="ECO:0000313" key="5">
    <source>
        <dbReference type="EMBL" id="PGH11513.1"/>
    </source>
</evidence>
<evidence type="ECO:0000259" key="2">
    <source>
        <dbReference type="Pfam" id="PF23388"/>
    </source>
</evidence>
<feature type="domain" description="DUF7101" evidence="4">
    <location>
        <begin position="349"/>
        <end position="445"/>
    </location>
</feature>
<dbReference type="STRING" id="1447883.A0A2B7XRX2"/>
<dbReference type="InterPro" id="IPR055525">
    <property type="entry name" value="DUF7099"/>
</dbReference>
<feature type="domain" description="DUF7100" evidence="3">
    <location>
        <begin position="7"/>
        <end position="338"/>
    </location>
</feature>
<name>A0A2B7XRX2_POLH7</name>
<protein>
    <recommendedName>
        <fullName evidence="7">WD40 repeat protein</fullName>
    </recommendedName>
</protein>
<gene>
    <name evidence="5" type="ORF">AJ80_07079</name>
</gene>
<dbReference type="Proteomes" id="UP000224634">
    <property type="component" value="Unassembled WGS sequence"/>
</dbReference>
<evidence type="ECO:0000313" key="6">
    <source>
        <dbReference type="Proteomes" id="UP000224634"/>
    </source>
</evidence>
<feature type="compositionally biased region" description="Polar residues" evidence="1">
    <location>
        <begin position="571"/>
        <end position="592"/>
    </location>
</feature>
<feature type="region of interest" description="Disordered" evidence="1">
    <location>
        <begin position="551"/>
        <end position="614"/>
    </location>
</feature>
<reference evidence="5 6" key="1">
    <citation type="submission" date="2017-10" db="EMBL/GenBank/DDBJ databases">
        <title>Comparative genomics in systemic dimorphic fungi from Ajellomycetaceae.</title>
        <authorList>
            <person name="Munoz J.F."/>
            <person name="Mcewen J.G."/>
            <person name="Clay O.K."/>
            <person name="Cuomo C.A."/>
        </authorList>
    </citation>
    <scope>NUCLEOTIDE SEQUENCE [LARGE SCALE GENOMIC DNA]</scope>
    <source>
        <strain evidence="5 6">UAMH7299</strain>
    </source>
</reference>
<dbReference type="EMBL" id="PDNA01000131">
    <property type="protein sequence ID" value="PGH11513.1"/>
    <property type="molecule type" value="Genomic_DNA"/>
</dbReference>
<proteinExistence type="predicted"/>
<dbReference type="SUPFAM" id="SSF50978">
    <property type="entry name" value="WD40 repeat-like"/>
    <property type="match status" value="1"/>
</dbReference>
<dbReference type="InterPro" id="IPR015943">
    <property type="entry name" value="WD40/YVTN_repeat-like_dom_sf"/>
</dbReference>
<dbReference type="AlphaFoldDB" id="A0A2B7XRX2"/>
<feature type="domain" description="DUF7099" evidence="2">
    <location>
        <begin position="630"/>
        <end position="995"/>
    </location>
</feature>
<dbReference type="Pfam" id="PF23388">
    <property type="entry name" value="DUF7099"/>
    <property type="match status" value="1"/>
</dbReference>
<organism evidence="5 6">
    <name type="scientific">Polytolypa hystricis (strain UAMH7299)</name>
    <dbReference type="NCBI Taxonomy" id="1447883"/>
    <lineage>
        <taxon>Eukaryota</taxon>
        <taxon>Fungi</taxon>
        <taxon>Dikarya</taxon>
        <taxon>Ascomycota</taxon>
        <taxon>Pezizomycotina</taxon>
        <taxon>Eurotiomycetes</taxon>
        <taxon>Eurotiomycetidae</taxon>
        <taxon>Onygenales</taxon>
        <taxon>Onygenales incertae sedis</taxon>
        <taxon>Polytolypa</taxon>
    </lineage>
</organism>
<keyword evidence="6" id="KW-1185">Reference proteome</keyword>
<dbReference type="Pfam" id="PF23391">
    <property type="entry name" value="DUF7100"/>
    <property type="match status" value="1"/>
</dbReference>
<accession>A0A2B7XRX2</accession>
<dbReference type="InterPro" id="IPR055526">
    <property type="entry name" value="DUF7100"/>
</dbReference>
<dbReference type="Pfam" id="PF23392">
    <property type="entry name" value="DUF7101"/>
    <property type="match status" value="1"/>
</dbReference>
<dbReference type="Gene3D" id="2.130.10.10">
    <property type="entry name" value="YVTN repeat-like/Quinoprotein amine dehydrogenase"/>
    <property type="match status" value="1"/>
</dbReference>
<comment type="caution">
    <text evidence="5">The sequence shown here is derived from an EMBL/GenBank/DDBJ whole genome shotgun (WGS) entry which is preliminary data.</text>
</comment>
<dbReference type="InterPro" id="IPR055527">
    <property type="entry name" value="DUF7101"/>
</dbReference>
<sequence>MASTASSTRFLRLASVARLLSLRSDIEEIILELLGHFSLEKIYSEGDKETYQQLVISLLTQLNAIYYIQRLTLPSENLQTGPYLGFLASWEVTLRSVEFVLQVIVEGRDWLWDARRLRDQHLSEFLISATRVLTLHPKAPSGQRARDRRDRFTRIHKSLERVYDSYAGPKSFLLLVCREITDVLRTDPDALAPPRLMGSEMPNLALELYPLPECLSSEYVSKLVPPDSSPDDWLRQFLALRDVSQFVVGAVVQYAINRETRDVQLQPSSVKTRNAVLECLERMRMPQHLAKVDLVATFGDVFRIVLPDTPNLARRNSVDSVIDECEMDAIDSLCAKLNNRRVIHRVSDRELMHNVSEITRNIALLDDPSGHFRSTRPRLYVINCRNCHLVGSSQLRYWENIHVPVRDSGEVTELTLPLRSKCLHCGDVVTMAREVSLARHAWDLLSPLESNADTINVERHLPTQFQLTPSRADAAMPFQSSYTQVPFSPMSQRSHDTEPFSPAFSRPIFPPSNPSERSSSIAQAPLSPYSSYRPKFDESITSIDEAVNAEVEVEPAKTIEPPRSPRDVSIQPPSQSQLEKSNSTESSENALSFRTRLPAAPPPSEKPKSRWMRFGSSKKETFSVSGDTSSLSSSALEAQRLEEIPLKTLMNMPKVTSKNKGGKNINVHLSQNSTYALFWTQASIHMWDVGSSPPTMKRVIATQSTCLLAAATKRYLAYVIGHRDQKLTLRIMNLVEPSTPTVEYRMASSLWCKSITICPMENYVVVGFENALVRFFKTTNSDQPREDRLHLRYHKECRNCPSVESLSFSNDGLVLLASIRHAKNGTIQIFAWRFPFVTFQELSSCRYHVPLHESEDNGITGAIFRSGPGGNDNLICITTWTQSGIPLLVQPEGGHRTEIKADHSGRTNKLGSRIQCAAFSPSGRELALVNDKGHLYQVSSLNSTLMDVRRIATSKELTSRSDCFAMSYMHLSDEDAIVLAWVDPSKSVGFVKKIPVTSGIEITSPTATVQSVPKFELSGDARSVRDLRDVRDITSQKAPVELAVPEDQGFFGRLKVAK</sequence>
<evidence type="ECO:0000259" key="4">
    <source>
        <dbReference type="Pfam" id="PF23392"/>
    </source>
</evidence>
<dbReference type="InterPro" id="IPR036322">
    <property type="entry name" value="WD40_repeat_dom_sf"/>
</dbReference>
<evidence type="ECO:0000259" key="3">
    <source>
        <dbReference type="Pfam" id="PF23391"/>
    </source>
</evidence>
<feature type="region of interest" description="Disordered" evidence="1">
    <location>
        <begin position="484"/>
        <end position="528"/>
    </location>
</feature>
<evidence type="ECO:0008006" key="7">
    <source>
        <dbReference type="Google" id="ProtNLM"/>
    </source>
</evidence>
<evidence type="ECO:0000256" key="1">
    <source>
        <dbReference type="SAM" id="MobiDB-lite"/>
    </source>
</evidence>